<evidence type="ECO:0000256" key="1">
    <source>
        <dbReference type="ARBA" id="ARBA00004514"/>
    </source>
</evidence>
<dbReference type="PANTHER" id="PTHR45989">
    <property type="entry name" value="TRANSLATION INITIATION FACTOR EIF-2B SUBUNIT GAMMA"/>
    <property type="match status" value="1"/>
</dbReference>
<dbReference type="GO" id="GO:0003743">
    <property type="term" value="F:translation initiation factor activity"/>
    <property type="evidence" value="ECO:0007669"/>
    <property type="project" value="UniProtKB-KW"/>
</dbReference>
<evidence type="ECO:0000256" key="3">
    <source>
        <dbReference type="ARBA" id="ARBA00022490"/>
    </source>
</evidence>
<evidence type="ECO:0000256" key="7">
    <source>
        <dbReference type="ARBA" id="ARBA00044229"/>
    </source>
</evidence>
<evidence type="ECO:0000256" key="10">
    <source>
        <dbReference type="SAM" id="MobiDB-lite"/>
    </source>
</evidence>
<feature type="domain" description="EIF2B subunit epsilon/gamma LbH" evidence="12">
    <location>
        <begin position="367"/>
        <end position="452"/>
    </location>
</feature>
<accession>C1BQE0</accession>
<evidence type="ECO:0000256" key="6">
    <source>
        <dbReference type="ARBA" id="ARBA00044196"/>
    </source>
</evidence>
<name>C1BQE0_CALRO</name>
<dbReference type="GO" id="GO:0005851">
    <property type="term" value="C:eukaryotic translation initiation factor 2B complex"/>
    <property type="evidence" value="ECO:0007669"/>
    <property type="project" value="TreeGrafter"/>
</dbReference>
<dbReference type="InterPro" id="IPR051960">
    <property type="entry name" value="eIF2B_gamma"/>
</dbReference>
<comment type="subcellular location">
    <subcellularLocation>
        <location evidence="1">Cytoplasm</location>
        <location evidence="1">Cytosol</location>
    </subcellularLocation>
</comment>
<proteinExistence type="evidence at transcript level"/>
<evidence type="ECO:0000256" key="4">
    <source>
        <dbReference type="ARBA" id="ARBA00022540"/>
    </source>
</evidence>
<comment type="subunit">
    <text evidence="9">Component of the translation initiation factor 2B (eIF2B) complex which is a heterodecamer of two sets of five different subunits: alpha, beta, gamma, delta and epsilon. Subunits alpha, beta and delta comprise a regulatory subcomplex and subunits epsilon and gamma comprise a catalytic subcomplex. Within the complex, the hexameric regulatory complex resides at the center, with the two heterodimeric catalytic subcomplexes bound on opposite sides.</text>
</comment>
<dbReference type="GO" id="GO:0005085">
    <property type="term" value="F:guanyl-nucleotide exchange factor activity"/>
    <property type="evidence" value="ECO:0007669"/>
    <property type="project" value="TreeGrafter"/>
</dbReference>
<sequence>MEFQAVVLAGGRGSRFTDLTNSKGKCLLPVGNLPLIWYSLHNLVKLGFKEAIVVVNDSVKSEVASLPEKYGLPIQLEVVSISSSNQDRGDESEDDEEECGSTGDALRLIHSRITAPRVLLMSSDLITTLRPIQEVTNLHRIHRSAFTALFFKDKPMNTKKLPGPKSKHKKERDIVGLDKSHHNQICFLSSEADLEEMLTLKRSLLKEHSRISFHTNLNDAHLYIMEKWVLDFLVNNKGISTLKGELFPYLVKKQFSSKTQISEKKKEDTLLQDDDNLDKPTGISNFLQMDDMIQQAQSLSNWSGNFGDLSNAYCDRALRVYAHVSNEPLHRVNNLPVYCDVNRNIQELVEVFDIPKDNRKDKGSTKPTIVGDNVFIGSGSVIDNKTTLTNTSIGSNCRISPKVKLSNCILMDGVTVKEGSNVEGSIICDNAEIGPNCEIQDCIIGSGITIETGKRKNEVIQEVDKMMEI</sequence>
<dbReference type="Pfam" id="PF25084">
    <property type="entry name" value="LbH_EIF2B"/>
    <property type="match status" value="1"/>
</dbReference>
<gene>
    <name evidence="13" type="primary">EI2BG</name>
</gene>
<reference evidence="13" key="1">
    <citation type="submission" date="2009-03" db="EMBL/GenBank/DDBJ databases">
        <title>Caligus rogercresseyi ESTs and full-length cDNAs.</title>
        <authorList>
            <person name="Yasuike M."/>
            <person name="von Schalburg K."/>
            <person name="Cooper G."/>
            <person name="Leong J."/>
            <person name="Jones S.R.M."/>
            <person name="Koop B.F."/>
        </authorList>
    </citation>
    <scope>NUCLEOTIDE SEQUENCE</scope>
    <source>
        <tissue evidence="13">Whole tissue</tissue>
    </source>
</reference>
<comment type="similarity">
    <text evidence="2">Belongs to the eIF-2B gamma/epsilon subunits family.</text>
</comment>
<dbReference type="EMBL" id="BT076819">
    <property type="protein sequence ID" value="ACO11243.1"/>
    <property type="molecule type" value="mRNA"/>
</dbReference>
<keyword evidence="4 13" id="KW-0396">Initiation factor</keyword>
<evidence type="ECO:0000256" key="8">
    <source>
        <dbReference type="ARBA" id="ARBA00045373"/>
    </source>
</evidence>
<dbReference type="GO" id="GO:0002183">
    <property type="term" value="P:cytoplasmic translational initiation"/>
    <property type="evidence" value="ECO:0007669"/>
    <property type="project" value="TreeGrafter"/>
</dbReference>
<dbReference type="Gene3D" id="2.160.10.10">
    <property type="entry name" value="Hexapeptide repeat proteins"/>
    <property type="match status" value="2"/>
</dbReference>
<evidence type="ECO:0000259" key="12">
    <source>
        <dbReference type="Pfam" id="PF25084"/>
    </source>
</evidence>
<keyword evidence="3" id="KW-0963">Cytoplasm</keyword>
<dbReference type="Pfam" id="PF00483">
    <property type="entry name" value="NTP_transferase"/>
    <property type="match status" value="1"/>
</dbReference>
<dbReference type="InterPro" id="IPR005835">
    <property type="entry name" value="NTP_transferase_dom"/>
</dbReference>
<comment type="function">
    <text evidence="8">Acts as a component of the translation initiation factor 2B (eIF2B) complex, which catalyzes the exchange of GDP for GTP on the eukaryotic initiation factor 2 (eIF2) complex gamma subunit. Its guanine nucleotide exchange factor activity is repressed when bound to eIF2 complex phosphorylated on the alpha subunit, thereby limiting the amount of methionyl-initiator methionine tRNA available to the ribosome and consequently global translation is repressed.</text>
</comment>
<dbReference type="AlphaFoldDB" id="C1BQE0"/>
<evidence type="ECO:0000313" key="13">
    <source>
        <dbReference type="EMBL" id="ACO11243.1"/>
    </source>
</evidence>
<evidence type="ECO:0000256" key="5">
    <source>
        <dbReference type="ARBA" id="ARBA00022917"/>
    </source>
</evidence>
<evidence type="ECO:0000256" key="9">
    <source>
        <dbReference type="ARBA" id="ARBA00046432"/>
    </source>
</evidence>
<keyword evidence="5" id="KW-0648">Protein biosynthesis</keyword>
<dbReference type="GO" id="GO:0005829">
    <property type="term" value="C:cytosol"/>
    <property type="evidence" value="ECO:0007669"/>
    <property type="project" value="UniProtKB-SubCell"/>
</dbReference>
<evidence type="ECO:0000256" key="2">
    <source>
        <dbReference type="ARBA" id="ARBA00007878"/>
    </source>
</evidence>
<feature type="region of interest" description="Disordered" evidence="10">
    <location>
        <begin position="82"/>
        <end position="101"/>
    </location>
</feature>
<organism evidence="13">
    <name type="scientific">Caligus rogercresseyi</name>
    <name type="common">Sea louse</name>
    <dbReference type="NCBI Taxonomy" id="217165"/>
    <lineage>
        <taxon>Eukaryota</taxon>
        <taxon>Metazoa</taxon>
        <taxon>Ecdysozoa</taxon>
        <taxon>Arthropoda</taxon>
        <taxon>Crustacea</taxon>
        <taxon>Multicrustacea</taxon>
        <taxon>Hexanauplia</taxon>
        <taxon>Copepoda</taxon>
        <taxon>Siphonostomatoida</taxon>
        <taxon>Caligidae</taxon>
        <taxon>Caligus</taxon>
    </lineage>
</organism>
<feature type="compositionally biased region" description="Acidic residues" evidence="10">
    <location>
        <begin position="90"/>
        <end position="99"/>
    </location>
</feature>
<dbReference type="InterPro" id="IPR056764">
    <property type="entry name" value="LbH_EIF2B3/5"/>
</dbReference>
<protein>
    <recommendedName>
        <fullName evidence="6">Translation initiation factor eIF2B subunit gamma</fullName>
    </recommendedName>
    <alternativeName>
        <fullName evidence="7">eIF2B GDP-GTP exchange factor subunit gamma</fullName>
    </alternativeName>
</protein>
<feature type="domain" description="Nucleotidyl transferase" evidence="11">
    <location>
        <begin position="5"/>
        <end position="153"/>
    </location>
</feature>
<dbReference type="InterPro" id="IPR029044">
    <property type="entry name" value="Nucleotide-diphossugar_trans"/>
</dbReference>
<evidence type="ECO:0000259" key="11">
    <source>
        <dbReference type="Pfam" id="PF00483"/>
    </source>
</evidence>
<dbReference type="PANTHER" id="PTHR45989:SF1">
    <property type="entry name" value="TRANSLATION INITIATION FACTOR EIF-2B SUBUNIT GAMMA"/>
    <property type="match status" value="1"/>
</dbReference>
<dbReference type="Gene3D" id="3.90.550.10">
    <property type="entry name" value="Spore Coat Polysaccharide Biosynthesis Protein SpsA, Chain A"/>
    <property type="match status" value="1"/>
</dbReference>
<dbReference type="SUPFAM" id="SSF53448">
    <property type="entry name" value="Nucleotide-diphospho-sugar transferases"/>
    <property type="match status" value="1"/>
</dbReference>